<dbReference type="Proteomes" id="UP000429552">
    <property type="component" value="Unassembled WGS sequence"/>
</dbReference>
<dbReference type="EMBL" id="BLIP01000001">
    <property type="protein sequence ID" value="GFE22576.1"/>
    <property type="molecule type" value="Genomic_DNA"/>
</dbReference>
<feature type="region of interest" description="Disordered" evidence="1">
    <location>
        <begin position="146"/>
        <end position="166"/>
    </location>
</feature>
<comment type="caution">
    <text evidence="2">The sequence shown here is derived from an EMBL/GenBank/DDBJ whole genome shotgun (WGS) entry which is preliminary data.</text>
</comment>
<reference evidence="2 3" key="1">
    <citation type="submission" date="2019-12" db="EMBL/GenBank/DDBJ databases">
        <title>Whole genome shotgun sequence of Streptomyces libani subsp. libani NBRC 13452.</title>
        <authorList>
            <person name="Ichikawa N."/>
            <person name="Kimura A."/>
            <person name="Kitahashi Y."/>
            <person name="Komaki H."/>
            <person name="Tamura T."/>
        </authorList>
    </citation>
    <scope>NUCLEOTIDE SEQUENCE [LARGE SCALE GENOMIC DNA]</scope>
    <source>
        <strain evidence="2 3">NBRC 13452</strain>
    </source>
</reference>
<sequence>MPDGECHASDVATRATGRNAEHTQRNGSFGRPRRLLAAINFWESLSMSYDRDAAPAPVPGLRLLPWESEGGKPCFLSADGAGGVLSRLADEIEAEQLCDGAEVLKGAVAVLDDGKAGEHALRLALRATTQSFGDVLRVADSRGARLPVATDGDQEAGERELRAERT</sequence>
<name>A0A640TK08_STRNI</name>
<evidence type="ECO:0000256" key="1">
    <source>
        <dbReference type="SAM" id="MobiDB-lite"/>
    </source>
</evidence>
<evidence type="ECO:0000313" key="3">
    <source>
        <dbReference type="Proteomes" id="UP000429552"/>
    </source>
</evidence>
<feature type="compositionally biased region" description="Basic and acidic residues" evidence="1">
    <location>
        <begin position="156"/>
        <end position="166"/>
    </location>
</feature>
<protein>
    <submittedName>
        <fullName evidence="2">Uncharacterized protein</fullName>
    </submittedName>
</protein>
<accession>A0A640TK08</accession>
<organism evidence="2 3">
    <name type="scientific">Streptomyces nigrescens</name>
    <dbReference type="NCBI Taxonomy" id="1920"/>
    <lineage>
        <taxon>Bacteria</taxon>
        <taxon>Bacillati</taxon>
        <taxon>Actinomycetota</taxon>
        <taxon>Actinomycetes</taxon>
        <taxon>Kitasatosporales</taxon>
        <taxon>Streptomycetaceae</taxon>
        <taxon>Streptomyces</taxon>
    </lineage>
</organism>
<proteinExistence type="predicted"/>
<feature type="region of interest" description="Disordered" evidence="1">
    <location>
        <begin position="1"/>
        <end position="28"/>
    </location>
</feature>
<gene>
    <name evidence="2" type="ORF">Sliba_30290</name>
</gene>
<dbReference type="AlphaFoldDB" id="A0A640TK08"/>
<evidence type="ECO:0000313" key="2">
    <source>
        <dbReference type="EMBL" id="GFE22576.1"/>
    </source>
</evidence>